<dbReference type="AlphaFoldDB" id="A0A517VR01"/>
<protein>
    <submittedName>
        <fullName evidence="1">Uncharacterized protein</fullName>
    </submittedName>
</protein>
<dbReference type="Proteomes" id="UP000318704">
    <property type="component" value="Chromosome"/>
</dbReference>
<evidence type="ECO:0000313" key="1">
    <source>
        <dbReference type="EMBL" id="QDT95370.1"/>
    </source>
</evidence>
<evidence type="ECO:0000313" key="2">
    <source>
        <dbReference type="Proteomes" id="UP000318704"/>
    </source>
</evidence>
<gene>
    <name evidence="1" type="ORF">V144x_08120</name>
</gene>
<dbReference type="KEGG" id="gaw:V144x_08120"/>
<name>A0A517VR01_9PLAN</name>
<dbReference type="RefSeq" id="WP_144981703.1">
    <property type="nucleotide sequence ID" value="NZ_CP037920.1"/>
</dbReference>
<reference evidence="1 2" key="1">
    <citation type="submission" date="2019-03" db="EMBL/GenBank/DDBJ databases">
        <title>Deep-cultivation of Planctomycetes and their phenomic and genomic characterization uncovers novel biology.</title>
        <authorList>
            <person name="Wiegand S."/>
            <person name="Jogler M."/>
            <person name="Boedeker C."/>
            <person name="Pinto D."/>
            <person name="Vollmers J."/>
            <person name="Rivas-Marin E."/>
            <person name="Kohn T."/>
            <person name="Peeters S.H."/>
            <person name="Heuer A."/>
            <person name="Rast P."/>
            <person name="Oberbeckmann S."/>
            <person name="Bunk B."/>
            <person name="Jeske O."/>
            <person name="Meyerdierks A."/>
            <person name="Storesund J.E."/>
            <person name="Kallscheuer N."/>
            <person name="Luecker S."/>
            <person name="Lage O.M."/>
            <person name="Pohl T."/>
            <person name="Merkel B.J."/>
            <person name="Hornburger P."/>
            <person name="Mueller R.-W."/>
            <person name="Bruemmer F."/>
            <person name="Labrenz M."/>
            <person name="Spormann A.M."/>
            <person name="Op den Camp H."/>
            <person name="Overmann J."/>
            <person name="Amann R."/>
            <person name="Jetten M.S.M."/>
            <person name="Mascher T."/>
            <person name="Medema M.H."/>
            <person name="Devos D.P."/>
            <person name="Kaster A.-K."/>
            <person name="Ovreas L."/>
            <person name="Rohde M."/>
            <person name="Galperin M.Y."/>
            <person name="Jogler C."/>
        </authorList>
    </citation>
    <scope>NUCLEOTIDE SEQUENCE [LARGE SCALE GENOMIC DNA]</scope>
    <source>
        <strain evidence="1 2">V144</strain>
    </source>
</reference>
<sequence>MITDLPSAQDFYESGKDLLGLAWDSVSQLLLNLDQAGYYGVDTEEVSDAYWDAARLRLATALSTTQQGVEFLIKGRIAEVSPFILIVDNPSKWPSPYAGSPLKFSEFRTLDAQDLPRVHDTVALKPLPADFVEKFVWLRESRNTIMHSVDNELTVPVVGVLKSILFVHNKLFPGEHWPSVRLCQLERAPDIELGSIDYVRNRVCWEMSVVLDLLRPAEVKLYFNIDKKQRRYTCPVCYYEANRGVGFEYQLAVLRPNSPKSTSLYCPICNLVHKVVRKKCDSDCPGNVLDEEGTCLTCAS</sequence>
<organism evidence="1 2">
    <name type="scientific">Gimesia aquarii</name>
    <dbReference type="NCBI Taxonomy" id="2527964"/>
    <lineage>
        <taxon>Bacteria</taxon>
        <taxon>Pseudomonadati</taxon>
        <taxon>Planctomycetota</taxon>
        <taxon>Planctomycetia</taxon>
        <taxon>Planctomycetales</taxon>
        <taxon>Planctomycetaceae</taxon>
        <taxon>Gimesia</taxon>
    </lineage>
</organism>
<proteinExistence type="predicted"/>
<accession>A0A517VR01</accession>
<dbReference type="EMBL" id="CP037920">
    <property type="protein sequence ID" value="QDT95370.1"/>
    <property type="molecule type" value="Genomic_DNA"/>
</dbReference>